<gene>
    <name evidence="1" type="ORF">IAA07_12280</name>
</gene>
<sequence length="232" mass="27309">MKITYIHHSSFLVETETKYLLFDYYEGRIPELEKDKPLFVFASHRHGDHFSPVIFELAKTHPEVTYILSSDIWRVRIPEDLQEQTVSMKSHTELEICEGLMVKTLKSTDEGVAFFVTCDGYRIYHAGDLNNWYWEGEPDTWNEKMERVYRAEIGRISDETADAAFIPLDPRQGEAFYLGIHQFMQYSDAKHIFPMHCWGDFSVIERIKEMPCSESYRDRIADIREDGQAFEI</sequence>
<dbReference type="PANTHER" id="PTHR42967:SF1">
    <property type="entry name" value="MBL FOLD METALLO-HYDROLASE"/>
    <property type="match status" value="1"/>
</dbReference>
<dbReference type="Gene3D" id="3.60.15.10">
    <property type="entry name" value="Ribonuclease Z/Hydroxyacylglutathione hydrolase-like"/>
    <property type="match status" value="1"/>
</dbReference>
<reference evidence="1" key="1">
    <citation type="journal article" date="2021" name="PeerJ">
        <title>Extensive microbial diversity within the chicken gut microbiome revealed by metagenomics and culture.</title>
        <authorList>
            <person name="Gilroy R."/>
            <person name="Ravi A."/>
            <person name="Getino M."/>
            <person name="Pursley I."/>
            <person name="Horton D.L."/>
            <person name="Alikhan N.F."/>
            <person name="Baker D."/>
            <person name="Gharbi K."/>
            <person name="Hall N."/>
            <person name="Watson M."/>
            <person name="Adriaenssens E.M."/>
            <person name="Foster-Nyarko E."/>
            <person name="Jarju S."/>
            <person name="Secka A."/>
            <person name="Antonio M."/>
            <person name="Oren A."/>
            <person name="Chaudhuri R.R."/>
            <person name="La Ragione R."/>
            <person name="Hildebrand F."/>
            <person name="Pallen M.J."/>
        </authorList>
    </citation>
    <scope>NUCLEOTIDE SEQUENCE</scope>
    <source>
        <strain evidence="1">CHK178-16964</strain>
    </source>
</reference>
<evidence type="ECO:0000313" key="2">
    <source>
        <dbReference type="Proteomes" id="UP000823900"/>
    </source>
</evidence>
<dbReference type="EMBL" id="DWZA01000101">
    <property type="protein sequence ID" value="HJA72330.1"/>
    <property type="molecule type" value="Genomic_DNA"/>
</dbReference>
<name>A0A9D2HIR2_9FIRM</name>
<dbReference type="AlphaFoldDB" id="A0A9D2HIR2"/>
<dbReference type="PANTHER" id="PTHR42967">
    <property type="entry name" value="METAL DEPENDENT HYDROLASE"/>
    <property type="match status" value="1"/>
</dbReference>
<dbReference type="InterPro" id="IPR036866">
    <property type="entry name" value="RibonucZ/Hydroxyglut_hydro"/>
</dbReference>
<reference evidence="1" key="2">
    <citation type="submission" date="2021-04" db="EMBL/GenBank/DDBJ databases">
        <authorList>
            <person name="Gilroy R."/>
        </authorList>
    </citation>
    <scope>NUCLEOTIDE SEQUENCE</scope>
    <source>
        <strain evidence="1">CHK178-16964</strain>
    </source>
</reference>
<comment type="caution">
    <text evidence="1">The sequence shown here is derived from an EMBL/GenBank/DDBJ whole genome shotgun (WGS) entry which is preliminary data.</text>
</comment>
<proteinExistence type="predicted"/>
<accession>A0A9D2HIR2</accession>
<dbReference type="Pfam" id="PF13483">
    <property type="entry name" value="Lactamase_B_3"/>
    <property type="match status" value="1"/>
</dbReference>
<dbReference type="Proteomes" id="UP000823900">
    <property type="component" value="Unassembled WGS sequence"/>
</dbReference>
<evidence type="ECO:0000313" key="1">
    <source>
        <dbReference type="EMBL" id="HJA72330.1"/>
    </source>
</evidence>
<dbReference type="SUPFAM" id="SSF56281">
    <property type="entry name" value="Metallo-hydrolase/oxidoreductase"/>
    <property type="match status" value="1"/>
</dbReference>
<protein>
    <submittedName>
        <fullName evidence="1">MBL fold metallo-hydrolase</fullName>
    </submittedName>
</protein>
<organism evidence="1 2">
    <name type="scientific">Candidatus Lachnoclostridium stercoravium</name>
    <dbReference type="NCBI Taxonomy" id="2838633"/>
    <lineage>
        <taxon>Bacteria</taxon>
        <taxon>Bacillati</taxon>
        <taxon>Bacillota</taxon>
        <taxon>Clostridia</taxon>
        <taxon>Lachnospirales</taxon>
        <taxon>Lachnospiraceae</taxon>
    </lineage>
</organism>